<dbReference type="AlphaFoldDB" id="A0A067FNX4"/>
<evidence type="ECO:0000256" key="3">
    <source>
        <dbReference type="ARBA" id="ARBA00023004"/>
    </source>
</evidence>
<dbReference type="InterPro" id="IPR027443">
    <property type="entry name" value="IPNS-like_sf"/>
</dbReference>
<dbReference type="SMR" id="A0A067FNX4"/>
<dbReference type="PROSITE" id="PS51471">
    <property type="entry name" value="FE2OG_OXY"/>
    <property type="match status" value="1"/>
</dbReference>
<dbReference type="PaxDb" id="2711-XP_006486532.1"/>
<dbReference type="GO" id="GO:0046872">
    <property type="term" value="F:metal ion binding"/>
    <property type="evidence" value="ECO:0007669"/>
    <property type="project" value="UniProtKB-KW"/>
</dbReference>
<dbReference type="eggNOG" id="KOG0143">
    <property type="taxonomic scope" value="Eukaryota"/>
</dbReference>
<comment type="similarity">
    <text evidence="1 4">Belongs to the iron/ascorbate-dependent oxidoreductase family.</text>
</comment>
<gene>
    <name evidence="6" type="ORF">CISIN_1g046496mg</name>
</gene>
<organism evidence="6 7">
    <name type="scientific">Citrus sinensis</name>
    <name type="common">Sweet orange</name>
    <name type="synonym">Citrus aurantium var. sinensis</name>
    <dbReference type="NCBI Taxonomy" id="2711"/>
    <lineage>
        <taxon>Eukaryota</taxon>
        <taxon>Viridiplantae</taxon>
        <taxon>Streptophyta</taxon>
        <taxon>Embryophyta</taxon>
        <taxon>Tracheophyta</taxon>
        <taxon>Spermatophyta</taxon>
        <taxon>Magnoliopsida</taxon>
        <taxon>eudicotyledons</taxon>
        <taxon>Gunneridae</taxon>
        <taxon>Pentapetalae</taxon>
        <taxon>rosids</taxon>
        <taxon>malvids</taxon>
        <taxon>Sapindales</taxon>
        <taxon>Rutaceae</taxon>
        <taxon>Aurantioideae</taxon>
        <taxon>Citrus</taxon>
    </lineage>
</organism>
<dbReference type="InterPro" id="IPR005123">
    <property type="entry name" value="Oxoglu/Fe-dep_dioxygenase_dom"/>
</dbReference>
<name>A0A067FNX4_CITSI</name>
<proteinExistence type="inferred from homology"/>
<dbReference type="EMBL" id="KK784893">
    <property type="protein sequence ID" value="KDO69078.1"/>
    <property type="molecule type" value="Genomic_DNA"/>
</dbReference>
<reference evidence="6 7" key="1">
    <citation type="submission" date="2014-04" db="EMBL/GenBank/DDBJ databases">
        <authorList>
            <consortium name="International Citrus Genome Consortium"/>
            <person name="Gmitter F."/>
            <person name="Chen C."/>
            <person name="Farmerie W."/>
            <person name="Harkins T."/>
            <person name="Desany B."/>
            <person name="Mohiuddin M."/>
            <person name="Kodira C."/>
            <person name="Borodovsky M."/>
            <person name="Lomsadze A."/>
            <person name="Burns P."/>
            <person name="Jenkins J."/>
            <person name="Prochnik S."/>
            <person name="Shu S."/>
            <person name="Chapman J."/>
            <person name="Pitluck S."/>
            <person name="Schmutz J."/>
            <person name="Rokhsar D."/>
        </authorList>
    </citation>
    <scope>NUCLEOTIDE SEQUENCE</scope>
</reference>
<evidence type="ECO:0000256" key="2">
    <source>
        <dbReference type="ARBA" id="ARBA00022723"/>
    </source>
</evidence>
<accession>A0A067FNX4</accession>
<dbReference type="Proteomes" id="UP000027120">
    <property type="component" value="Unassembled WGS sequence"/>
</dbReference>
<keyword evidence="4" id="KW-0560">Oxidoreductase</keyword>
<keyword evidence="2 4" id="KW-0479">Metal-binding</keyword>
<feature type="domain" description="Fe2OG dioxygenase" evidence="5">
    <location>
        <begin position="216"/>
        <end position="317"/>
    </location>
</feature>
<evidence type="ECO:0000313" key="7">
    <source>
        <dbReference type="Proteomes" id="UP000027120"/>
    </source>
</evidence>
<sequence length="368" mass="41251">MAPTGENGCVQEDEGLGWGKSLPVPSVQEIVRNDPQCVPERFIQEKKDRPLDSELYIPADSSEIPIINFSLIANGDEDELKKLDSACKDWGFFQLVNHGISEKVLQDMKAAVAAFFELPRDEKLKYAMAANDLQGYGQGFVVSELQKLDWCDLIMLITRPPNLRKMKLWPTTVPGFKDAVEKYSEGAQKVAEELLADLSLLMGMDRDGLKKLHGEMKQAMRMNYYPTCSRPDLVLGISPHSDGGTITLLLQGDDEITALQIKNKDRWVPIKPIPNALVVNVGDAAEVFSNGVYRSIEHRALANTSRPRMSVATAMLPNDEAEIGPVESMVNDDRPRVYRNVKYVDFLRHVFENKMEGKAHTDFVKIKS</sequence>
<protein>
    <recommendedName>
        <fullName evidence="5">Fe2OG dioxygenase domain-containing protein</fullName>
    </recommendedName>
</protein>
<keyword evidence="7" id="KW-1185">Reference proteome</keyword>
<dbReference type="GO" id="GO:0016491">
    <property type="term" value="F:oxidoreductase activity"/>
    <property type="evidence" value="ECO:0007669"/>
    <property type="project" value="UniProtKB-KW"/>
</dbReference>
<dbReference type="SUPFAM" id="SSF51197">
    <property type="entry name" value="Clavaminate synthase-like"/>
    <property type="match status" value="1"/>
</dbReference>
<dbReference type="InterPro" id="IPR026992">
    <property type="entry name" value="DIOX_N"/>
</dbReference>
<dbReference type="Pfam" id="PF14226">
    <property type="entry name" value="DIOX_N"/>
    <property type="match status" value="1"/>
</dbReference>
<evidence type="ECO:0000259" key="5">
    <source>
        <dbReference type="PROSITE" id="PS51471"/>
    </source>
</evidence>
<evidence type="ECO:0000256" key="4">
    <source>
        <dbReference type="RuleBase" id="RU003682"/>
    </source>
</evidence>
<dbReference type="FunFam" id="2.60.120.330:FF:000079">
    <property type="entry name" value="Protein SRG1"/>
    <property type="match status" value="1"/>
</dbReference>
<dbReference type="Pfam" id="PF03171">
    <property type="entry name" value="2OG-FeII_Oxy"/>
    <property type="match status" value="1"/>
</dbReference>
<evidence type="ECO:0000313" key="6">
    <source>
        <dbReference type="EMBL" id="KDO69078.1"/>
    </source>
</evidence>
<dbReference type="InterPro" id="IPR050295">
    <property type="entry name" value="Plant_2OG-oxidoreductases"/>
</dbReference>
<dbReference type="Gene3D" id="2.60.120.330">
    <property type="entry name" value="B-lactam Antibiotic, Isopenicillin N Synthase, Chain"/>
    <property type="match status" value="1"/>
</dbReference>
<dbReference type="PANTHER" id="PTHR47991">
    <property type="entry name" value="OXOGLUTARATE/IRON-DEPENDENT DIOXYGENASE"/>
    <property type="match status" value="1"/>
</dbReference>
<keyword evidence="3 4" id="KW-0408">Iron</keyword>
<dbReference type="InterPro" id="IPR044861">
    <property type="entry name" value="IPNS-like_FE2OG_OXY"/>
</dbReference>
<evidence type="ECO:0000256" key="1">
    <source>
        <dbReference type="ARBA" id="ARBA00008056"/>
    </source>
</evidence>